<dbReference type="Gramene" id="TVU05092">
    <property type="protein sequence ID" value="TVU05092"/>
    <property type="gene ID" value="EJB05_48243"/>
</dbReference>
<evidence type="ECO:0000313" key="2">
    <source>
        <dbReference type="EMBL" id="TVU05092.1"/>
    </source>
</evidence>
<protein>
    <submittedName>
        <fullName evidence="2">Uncharacterized protein</fullName>
    </submittedName>
</protein>
<feature type="compositionally biased region" description="Low complexity" evidence="1">
    <location>
        <begin position="1"/>
        <end position="14"/>
    </location>
</feature>
<organism evidence="2 3">
    <name type="scientific">Eragrostis curvula</name>
    <name type="common">weeping love grass</name>
    <dbReference type="NCBI Taxonomy" id="38414"/>
    <lineage>
        <taxon>Eukaryota</taxon>
        <taxon>Viridiplantae</taxon>
        <taxon>Streptophyta</taxon>
        <taxon>Embryophyta</taxon>
        <taxon>Tracheophyta</taxon>
        <taxon>Spermatophyta</taxon>
        <taxon>Magnoliopsida</taxon>
        <taxon>Liliopsida</taxon>
        <taxon>Poales</taxon>
        <taxon>Poaceae</taxon>
        <taxon>PACMAD clade</taxon>
        <taxon>Chloridoideae</taxon>
        <taxon>Eragrostideae</taxon>
        <taxon>Eragrostidinae</taxon>
        <taxon>Eragrostis</taxon>
    </lineage>
</organism>
<dbReference type="Proteomes" id="UP000324897">
    <property type="component" value="Unassembled WGS sequence"/>
</dbReference>
<dbReference type="EMBL" id="RWGY01000051">
    <property type="protein sequence ID" value="TVU05092.1"/>
    <property type="molecule type" value="Genomic_DNA"/>
</dbReference>
<dbReference type="AlphaFoldDB" id="A0A5J9T1E3"/>
<feature type="region of interest" description="Disordered" evidence="1">
    <location>
        <begin position="1"/>
        <end position="40"/>
    </location>
</feature>
<name>A0A5J9T1E3_9POAL</name>
<accession>A0A5J9T1E3</accession>
<evidence type="ECO:0000313" key="3">
    <source>
        <dbReference type="Proteomes" id="UP000324897"/>
    </source>
</evidence>
<proteinExistence type="predicted"/>
<gene>
    <name evidence="2" type="ORF">EJB05_48243</name>
</gene>
<evidence type="ECO:0000256" key="1">
    <source>
        <dbReference type="SAM" id="MobiDB-lite"/>
    </source>
</evidence>
<reference evidence="2 3" key="1">
    <citation type="journal article" date="2019" name="Sci. Rep.">
        <title>A high-quality genome of Eragrostis curvula grass provides insights into Poaceae evolution and supports new strategies to enhance forage quality.</title>
        <authorList>
            <person name="Carballo J."/>
            <person name="Santos B.A.C.M."/>
            <person name="Zappacosta D."/>
            <person name="Garbus I."/>
            <person name="Selva J.P."/>
            <person name="Gallo C.A."/>
            <person name="Diaz A."/>
            <person name="Albertini E."/>
            <person name="Caccamo M."/>
            <person name="Echenique V."/>
        </authorList>
    </citation>
    <scope>NUCLEOTIDE SEQUENCE [LARGE SCALE GENOMIC DNA]</scope>
    <source>
        <strain evidence="3">cv. Victoria</strain>
        <tissue evidence="2">Leaf</tissue>
    </source>
</reference>
<keyword evidence="3" id="KW-1185">Reference proteome</keyword>
<comment type="caution">
    <text evidence="2">The sequence shown here is derived from an EMBL/GenBank/DDBJ whole genome shotgun (WGS) entry which is preliminary data.</text>
</comment>
<sequence length="109" mass="11356">AAAPASVPRRPAAAGHPKPQGPHCPNSSAAARTSSPAAPSAACSCSCVLSVAQLSPPFLAVPTRRAAGRSRRSIPVSVRQLAGAARAPRRRLRLIVIRPPADWAMRRRV</sequence>
<feature type="non-terminal residue" evidence="2">
    <location>
        <position position="1"/>
    </location>
</feature>
<feature type="compositionally biased region" description="Low complexity" evidence="1">
    <location>
        <begin position="27"/>
        <end position="40"/>
    </location>
</feature>